<organism evidence="6 7">
    <name type="scientific">Sphingobium chungbukense</name>
    <dbReference type="NCBI Taxonomy" id="56193"/>
    <lineage>
        <taxon>Bacteria</taxon>
        <taxon>Pseudomonadati</taxon>
        <taxon>Pseudomonadota</taxon>
        <taxon>Alphaproteobacteria</taxon>
        <taxon>Sphingomonadales</taxon>
        <taxon>Sphingomonadaceae</taxon>
        <taxon>Sphingobium</taxon>
    </lineage>
</organism>
<dbReference type="Pfam" id="PF00126">
    <property type="entry name" value="HTH_1"/>
    <property type="match status" value="1"/>
</dbReference>
<feature type="domain" description="HTH lysR-type" evidence="5">
    <location>
        <begin position="1"/>
        <end position="59"/>
    </location>
</feature>
<dbReference type="InterPro" id="IPR005119">
    <property type="entry name" value="LysR_subst-bd"/>
</dbReference>
<gene>
    <name evidence="6" type="ORF">YP76_20605</name>
</gene>
<dbReference type="InterPro" id="IPR036390">
    <property type="entry name" value="WH_DNA-bd_sf"/>
</dbReference>
<dbReference type="SUPFAM" id="SSF53850">
    <property type="entry name" value="Periplasmic binding protein-like II"/>
    <property type="match status" value="1"/>
</dbReference>
<dbReference type="FunFam" id="1.10.10.10:FF:000001">
    <property type="entry name" value="LysR family transcriptional regulator"/>
    <property type="match status" value="1"/>
</dbReference>
<proteinExistence type="inferred from homology"/>
<accession>A0A0M3AKJ1</accession>
<dbReference type="PROSITE" id="PS50931">
    <property type="entry name" value="HTH_LYSR"/>
    <property type="match status" value="1"/>
</dbReference>
<dbReference type="PANTHER" id="PTHR30537">
    <property type="entry name" value="HTH-TYPE TRANSCRIPTIONAL REGULATOR"/>
    <property type="match status" value="1"/>
</dbReference>
<dbReference type="CDD" id="cd08422">
    <property type="entry name" value="PBP2_CrgA_like"/>
    <property type="match status" value="1"/>
</dbReference>
<evidence type="ECO:0000256" key="3">
    <source>
        <dbReference type="ARBA" id="ARBA00023125"/>
    </source>
</evidence>
<evidence type="ECO:0000313" key="6">
    <source>
        <dbReference type="EMBL" id="KKW90478.1"/>
    </source>
</evidence>
<keyword evidence="3" id="KW-0238">DNA-binding</keyword>
<reference evidence="6 7" key="1">
    <citation type="submission" date="2015-04" db="EMBL/GenBank/DDBJ databases">
        <title>Genome sequence of aromatic hydrocarbons-degrading Sphingobium chungbukense DJ77.</title>
        <authorList>
            <person name="Kim Y.-C."/>
            <person name="Chae J.-C."/>
        </authorList>
    </citation>
    <scope>NUCLEOTIDE SEQUENCE [LARGE SCALE GENOMIC DNA]</scope>
    <source>
        <strain evidence="6 7">DJ77</strain>
    </source>
</reference>
<comment type="caution">
    <text evidence="6">The sequence shown here is derived from an EMBL/GenBank/DDBJ whole genome shotgun (WGS) entry which is preliminary data.</text>
</comment>
<dbReference type="AlphaFoldDB" id="A0A0M3AKJ1"/>
<comment type="similarity">
    <text evidence="1">Belongs to the LysR transcriptional regulatory family.</text>
</comment>
<sequence length="304" mass="33150">MDYLAAMRAFVRAVDLGSFSRAAEEQNLKVSTVSRYVSYLEHDLGAALLNRSTRSLHLTEAGTAFFERAVAILADVEDARQATTALNARPQGLLRVALPGAFGRHHVIPHMAEFHRLYPDIRLDLHLSEETVDLIATGMDFGIRIGALADSTLVARKLARHRRVIVASPDYLDCTGVPASPSDVADHACLLFALQARDAWFFASANEADAVQTEVRVAGAFRSDDSDAMLRAAIDGLGLALLPTWLTIDAVEAGALHAVLTDWDWAIRPGPERAIWGIYPPKKTLSPKVRAFLNFMAAKLEGLP</sequence>
<dbReference type="EMBL" id="LBIC01000010">
    <property type="protein sequence ID" value="KKW90478.1"/>
    <property type="molecule type" value="Genomic_DNA"/>
</dbReference>
<protein>
    <submittedName>
        <fullName evidence="6">LysR family transcriptional regulator</fullName>
    </submittedName>
</protein>
<dbReference type="Proteomes" id="UP000033874">
    <property type="component" value="Unassembled WGS sequence"/>
</dbReference>
<dbReference type="Gene3D" id="1.10.10.10">
    <property type="entry name" value="Winged helix-like DNA-binding domain superfamily/Winged helix DNA-binding domain"/>
    <property type="match status" value="1"/>
</dbReference>
<dbReference type="STRING" id="56193.YP76_20605"/>
<dbReference type="GO" id="GO:0003700">
    <property type="term" value="F:DNA-binding transcription factor activity"/>
    <property type="evidence" value="ECO:0007669"/>
    <property type="project" value="InterPro"/>
</dbReference>
<evidence type="ECO:0000256" key="2">
    <source>
        <dbReference type="ARBA" id="ARBA00023015"/>
    </source>
</evidence>
<evidence type="ECO:0000259" key="5">
    <source>
        <dbReference type="PROSITE" id="PS50931"/>
    </source>
</evidence>
<dbReference type="PATRIC" id="fig|56193.3.peg.4329"/>
<dbReference type="Pfam" id="PF03466">
    <property type="entry name" value="LysR_substrate"/>
    <property type="match status" value="1"/>
</dbReference>
<name>A0A0M3AKJ1_9SPHN</name>
<evidence type="ECO:0000256" key="1">
    <source>
        <dbReference type="ARBA" id="ARBA00009437"/>
    </source>
</evidence>
<dbReference type="GO" id="GO:0043565">
    <property type="term" value="F:sequence-specific DNA binding"/>
    <property type="evidence" value="ECO:0007669"/>
    <property type="project" value="TreeGrafter"/>
</dbReference>
<dbReference type="Gene3D" id="3.40.190.290">
    <property type="match status" value="1"/>
</dbReference>
<dbReference type="InterPro" id="IPR058163">
    <property type="entry name" value="LysR-type_TF_proteobact-type"/>
</dbReference>
<dbReference type="GO" id="GO:0006351">
    <property type="term" value="P:DNA-templated transcription"/>
    <property type="evidence" value="ECO:0007669"/>
    <property type="project" value="TreeGrafter"/>
</dbReference>
<dbReference type="InterPro" id="IPR036388">
    <property type="entry name" value="WH-like_DNA-bd_sf"/>
</dbReference>
<keyword evidence="2" id="KW-0805">Transcription regulation</keyword>
<dbReference type="PANTHER" id="PTHR30537:SF5">
    <property type="entry name" value="HTH-TYPE TRANSCRIPTIONAL ACTIVATOR TTDR-RELATED"/>
    <property type="match status" value="1"/>
</dbReference>
<keyword evidence="7" id="KW-1185">Reference proteome</keyword>
<dbReference type="RefSeq" id="WP_046765561.1">
    <property type="nucleotide sequence ID" value="NZ_LBIC01000010.1"/>
</dbReference>
<keyword evidence="4" id="KW-0804">Transcription</keyword>
<dbReference type="InterPro" id="IPR000847">
    <property type="entry name" value="LysR_HTH_N"/>
</dbReference>
<dbReference type="SUPFAM" id="SSF46785">
    <property type="entry name" value="Winged helix' DNA-binding domain"/>
    <property type="match status" value="1"/>
</dbReference>
<evidence type="ECO:0000256" key="4">
    <source>
        <dbReference type="ARBA" id="ARBA00023163"/>
    </source>
</evidence>
<evidence type="ECO:0000313" key="7">
    <source>
        <dbReference type="Proteomes" id="UP000033874"/>
    </source>
</evidence>